<dbReference type="Pfam" id="PF14238">
    <property type="entry name" value="DUF4340"/>
    <property type="match status" value="1"/>
</dbReference>
<feature type="compositionally biased region" description="Low complexity" evidence="1">
    <location>
        <begin position="335"/>
        <end position="354"/>
    </location>
</feature>
<dbReference type="AlphaFoldDB" id="A0A1G6UL87"/>
<protein>
    <recommendedName>
        <fullName evidence="2">DUF4340 domain-containing protein</fullName>
    </recommendedName>
</protein>
<dbReference type="STRING" id="265719.SAMN04488509_102390"/>
<dbReference type="EMBL" id="FNAG01000002">
    <property type="protein sequence ID" value="SDD42041.1"/>
    <property type="molecule type" value="Genomic_DNA"/>
</dbReference>
<evidence type="ECO:0000313" key="4">
    <source>
        <dbReference type="Proteomes" id="UP000199603"/>
    </source>
</evidence>
<dbReference type="RefSeq" id="WP_091240358.1">
    <property type="nucleotide sequence ID" value="NZ_FNAG01000002.1"/>
</dbReference>
<feature type="compositionally biased region" description="Basic and acidic residues" evidence="1">
    <location>
        <begin position="303"/>
        <end position="317"/>
    </location>
</feature>
<evidence type="ECO:0000256" key="1">
    <source>
        <dbReference type="SAM" id="MobiDB-lite"/>
    </source>
</evidence>
<reference evidence="3 4" key="1">
    <citation type="submission" date="2016-10" db="EMBL/GenBank/DDBJ databases">
        <authorList>
            <person name="de Groot N.N."/>
        </authorList>
    </citation>
    <scope>NUCLEOTIDE SEQUENCE [LARGE SCALE GENOMIC DNA]</scope>
    <source>
        <strain evidence="3 4">DSM 16957</strain>
    </source>
</reference>
<feature type="domain" description="DUF4340" evidence="2">
    <location>
        <begin position="72"/>
        <end position="249"/>
    </location>
</feature>
<organism evidence="3 4">
    <name type="scientific">Aquimonas voraii</name>
    <dbReference type="NCBI Taxonomy" id="265719"/>
    <lineage>
        <taxon>Bacteria</taxon>
        <taxon>Pseudomonadati</taxon>
        <taxon>Pseudomonadota</taxon>
        <taxon>Gammaproteobacteria</taxon>
        <taxon>Lysobacterales</taxon>
        <taxon>Lysobacteraceae</taxon>
        <taxon>Aquimonas</taxon>
    </lineage>
</organism>
<feature type="region of interest" description="Disordered" evidence="1">
    <location>
        <begin position="303"/>
        <end position="369"/>
    </location>
</feature>
<dbReference type="OrthoDB" id="7008377at2"/>
<keyword evidence="4" id="KW-1185">Reference proteome</keyword>
<dbReference type="Proteomes" id="UP000199603">
    <property type="component" value="Unassembled WGS sequence"/>
</dbReference>
<proteinExistence type="predicted"/>
<gene>
    <name evidence="3" type="ORF">SAMN04488509_102390</name>
</gene>
<name>A0A1G6UL87_9GAMM</name>
<dbReference type="InterPro" id="IPR025641">
    <property type="entry name" value="DUF4340"/>
</dbReference>
<sequence length="416" mass="43708">MKQKQILGLAAAAAVLMGLAVYLSESRKPAEEAPVAGPLAPGLEAGLNEVKQVVVQAAGGETITLKRGEAGWGVEEKQGYAADVGKLRELLLNLAQAQRIEPKTAVESSYPVLGVQDVDAEGASNVLLRVAGAGSEEWAVILGQNNSRGAGTFVRLKDEAQSWLVDRNLAAEKTASGWLQRDLMDIAANRITGVEVQPPEGGSVQIEANSGGEGDFRIANLPKGREPASAFVGDATAGFLSGLRIDDVRRAEGYVPAEDAQATTASFRTREGVLVAVKAHTQGGETWASFEVSLDEQAAAERIQGEQAREAMAHEQALKAAQEAARPAAAKDADTQAAGEGDSAPAEASATASTGELPEPPKAVSDPEADRAERLKALQDEVAKLQRATEGWVFKIPSFKADNLRRGMDAYLKPKA</sequence>
<accession>A0A1G6UL87</accession>
<feature type="compositionally biased region" description="Low complexity" evidence="1">
    <location>
        <begin position="318"/>
        <end position="328"/>
    </location>
</feature>
<evidence type="ECO:0000259" key="2">
    <source>
        <dbReference type="Pfam" id="PF14238"/>
    </source>
</evidence>
<evidence type="ECO:0000313" key="3">
    <source>
        <dbReference type="EMBL" id="SDD42041.1"/>
    </source>
</evidence>